<name>A0AAN7Z6M6_9PEZI</name>
<organism evidence="1 2">
    <name type="scientific">Xylaria bambusicola</name>
    <dbReference type="NCBI Taxonomy" id="326684"/>
    <lineage>
        <taxon>Eukaryota</taxon>
        <taxon>Fungi</taxon>
        <taxon>Dikarya</taxon>
        <taxon>Ascomycota</taxon>
        <taxon>Pezizomycotina</taxon>
        <taxon>Sordariomycetes</taxon>
        <taxon>Xylariomycetidae</taxon>
        <taxon>Xylariales</taxon>
        <taxon>Xylariaceae</taxon>
        <taxon>Xylaria</taxon>
    </lineage>
</organism>
<evidence type="ECO:0008006" key="3">
    <source>
        <dbReference type="Google" id="ProtNLM"/>
    </source>
</evidence>
<proteinExistence type="predicted"/>
<gene>
    <name evidence="1" type="ORF">RRF57_007891</name>
</gene>
<evidence type="ECO:0000313" key="2">
    <source>
        <dbReference type="Proteomes" id="UP001305414"/>
    </source>
</evidence>
<accession>A0AAN7Z6M6</accession>
<dbReference type="EMBL" id="JAWHQM010000023">
    <property type="protein sequence ID" value="KAK5632177.1"/>
    <property type="molecule type" value="Genomic_DNA"/>
</dbReference>
<dbReference type="Proteomes" id="UP001305414">
    <property type="component" value="Unassembled WGS sequence"/>
</dbReference>
<keyword evidence="2" id="KW-1185">Reference proteome</keyword>
<comment type="caution">
    <text evidence="1">The sequence shown here is derived from an EMBL/GenBank/DDBJ whole genome shotgun (WGS) entry which is preliminary data.</text>
</comment>
<reference evidence="1 2" key="1">
    <citation type="submission" date="2023-10" db="EMBL/GenBank/DDBJ databases">
        <title>Draft genome sequence of Xylaria bambusicola isolate GMP-LS, the root and basal stem rot pathogen of sugarcane in Indonesia.</title>
        <authorList>
            <person name="Selvaraj P."/>
            <person name="Muralishankar V."/>
            <person name="Muruganantham S."/>
            <person name="Sp S."/>
            <person name="Haryani S."/>
            <person name="Lau K.J.X."/>
            <person name="Naqvi N.I."/>
        </authorList>
    </citation>
    <scope>NUCLEOTIDE SEQUENCE [LARGE SCALE GENOMIC DNA]</scope>
    <source>
        <strain evidence="1">GMP-LS</strain>
    </source>
</reference>
<protein>
    <recommendedName>
        <fullName evidence="3">Carrier domain-containing protein</fullName>
    </recommendedName>
</protein>
<evidence type="ECO:0000313" key="1">
    <source>
        <dbReference type="EMBL" id="KAK5632177.1"/>
    </source>
</evidence>
<dbReference type="AlphaFoldDB" id="A0AAN7Z6M6"/>
<sequence>MTYTDHKYLREKDLHFMLKWACNPMLRGITSSPWEQQLIGAMTTPAYVQRGGVIKDHGWVRMLMFRHLYRMERDTRALAQEEMQTNSAAFQLRSAPILPDAANVVMALFAKRLARSLAVPVENIDTRTPPHVFRVDSLVSVELPHRFTTQIRADISVMQILGNASISELGRMSAEASEQFLNRDQM</sequence>